<name>A0A0D2MI60_9CHLO</name>
<reference evidence="1 2" key="1">
    <citation type="journal article" date="2013" name="BMC Genomics">
        <title>Reconstruction of the lipid metabolism for the microalga Monoraphidium neglectum from its genome sequence reveals characteristics suitable for biofuel production.</title>
        <authorList>
            <person name="Bogen C."/>
            <person name="Al-Dilaimi A."/>
            <person name="Albersmeier A."/>
            <person name="Wichmann J."/>
            <person name="Grundmann M."/>
            <person name="Rupp O."/>
            <person name="Lauersen K.J."/>
            <person name="Blifernez-Klassen O."/>
            <person name="Kalinowski J."/>
            <person name="Goesmann A."/>
            <person name="Mussgnug J.H."/>
            <person name="Kruse O."/>
        </authorList>
    </citation>
    <scope>NUCLEOTIDE SEQUENCE [LARGE SCALE GENOMIC DNA]</scope>
    <source>
        <strain evidence="1 2">SAG 48.87</strain>
    </source>
</reference>
<dbReference type="KEGG" id="mng:MNEG_13313"/>
<dbReference type="RefSeq" id="XP_013893670.1">
    <property type="nucleotide sequence ID" value="XM_014038216.1"/>
</dbReference>
<proteinExistence type="predicted"/>
<accession>A0A0D2MI60</accession>
<evidence type="ECO:0000313" key="1">
    <source>
        <dbReference type="EMBL" id="KIY94650.1"/>
    </source>
</evidence>
<sequence length="204" mass="22803">MNGPLCAGSSTMRACARIQGSQLRHVATRLQQGARRGVPVQAAAGEQTKQLQLPREGHMLISKTEVPSFIQRDDMMDQLLRWALIEANEGGLRNFGMPMKVQPTYSNETLWGFDIEVIKEGEKKADLGVNFDSDIALKHEWVGRDQDGFPTMEGNAEQVPGKYLEIWKLDPVKVDEDTRSTIRAFCNGLVIALNRYYAFGSVFA</sequence>
<keyword evidence="2" id="KW-1185">Reference proteome</keyword>
<dbReference type="OrthoDB" id="506867at2759"/>
<dbReference type="EMBL" id="KK103968">
    <property type="protein sequence ID" value="KIY94650.1"/>
    <property type="molecule type" value="Genomic_DNA"/>
</dbReference>
<gene>
    <name evidence="1" type="ORF">MNEG_13313</name>
</gene>
<dbReference type="AlphaFoldDB" id="A0A0D2MI60"/>
<evidence type="ECO:0000313" key="2">
    <source>
        <dbReference type="Proteomes" id="UP000054498"/>
    </source>
</evidence>
<dbReference type="Proteomes" id="UP000054498">
    <property type="component" value="Unassembled WGS sequence"/>
</dbReference>
<dbReference type="GeneID" id="25730763"/>
<organism evidence="1 2">
    <name type="scientific">Monoraphidium neglectum</name>
    <dbReference type="NCBI Taxonomy" id="145388"/>
    <lineage>
        <taxon>Eukaryota</taxon>
        <taxon>Viridiplantae</taxon>
        <taxon>Chlorophyta</taxon>
        <taxon>core chlorophytes</taxon>
        <taxon>Chlorophyceae</taxon>
        <taxon>CS clade</taxon>
        <taxon>Sphaeropleales</taxon>
        <taxon>Selenastraceae</taxon>
        <taxon>Monoraphidium</taxon>
    </lineage>
</organism>
<protein>
    <submittedName>
        <fullName evidence="1">Uncharacterized protein</fullName>
    </submittedName>
</protein>